<dbReference type="EMBL" id="JBHTIS010000651">
    <property type="protein sequence ID" value="MFD1046427.1"/>
    <property type="molecule type" value="Genomic_DNA"/>
</dbReference>
<evidence type="ECO:0000256" key="2">
    <source>
        <dbReference type="ARBA" id="ARBA00023125"/>
    </source>
</evidence>
<evidence type="ECO:0000256" key="1">
    <source>
        <dbReference type="ARBA" id="ARBA00023015"/>
    </source>
</evidence>
<dbReference type="InterPro" id="IPR011711">
    <property type="entry name" value="GntR_C"/>
</dbReference>
<sequence>GRVDLDELDALVDGMVAHLVETERTSDGQHDDLLALDMRFHDLIYQATGNTRLVNAWEALRSQMYLFQMTRIRLSHQHYRNIVVDEHREIVRLLRAGDGYALAQYAEEHVQSGRRVLVAALTP</sequence>
<keyword evidence="3" id="KW-0804">Transcription</keyword>
<keyword evidence="6" id="KW-1185">Reference proteome</keyword>
<dbReference type="InterPro" id="IPR008920">
    <property type="entry name" value="TF_FadR/GntR_C"/>
</dbReference>
<accession>A0ABW3M6X5</accession>
<name>A0ABW3M6X5_9PSEU</name>
<dbReference type="SUPFAM" id="SSF48008">
    <property type="entry name" value="GntR ligand-binding domain-like"/>
    <property type="match status" value="1"/>
</dbReference>
<evidence type="ECO:0000313" key="6">
    <source>
        <dbReference type="Proteomes" id="UP001597045"/>
    </source>
</evidence>
<dbReference type="PANTHER" id="PTHR43537">
    <property type="entry name" value="TRANSCRIPTIONAL REGULATOR, GNTR FAMILY"/>
    <property type="match status" value="1"/>
</dbReference>
<comment type="caution">
    <text evidence="5">The sequence shown here is derived from an EMBL/GenBank/DDBJ whole genome shotgun (WGS) entry which is preliminary data.</text>
</comment>
<dbReference type="Pfam" id="PF07729">
    <property type="entry name" value="FCD"/>
    <property type="match status" value="1"/>
</dbReference>
<evidence type="ECO:0000256" key="3">
    <source>
        <dbReference type="ARBA" id="ARBA00023163"/>
    </source>
</evidence>
<keyword evidence="2" id="KW-0238">DNA-binding</keyword>
<feature type="non-terminal residue" evidence="5">
    <location>
        <position position="1"/>
    </location>
</feature>
<dbReference type="PANTHER" id="PTHR43537:SF5">
    <property type="entry name" value="UXU OPERON TRANSCRIPTIONAL REGULATOR"/>
    <property type="match status" value="1"/>
</dbReference>
<feature type="domain" description="GntR C-terminal" evidence="4">
    <location>
        <begin position="6"/>
        <end position="111"/>
    </location>
</feature>
<keyword evidence="1" id="KW-0805">Transcription regulation</keyword>
<reference evidence="6" key="1">
    <citation type="journal article" date="2019" name="Int. J. Syst. Evol. Microbiol.">
        <title>The Global Catalogue of Microorganisms (GCM) 10K type strain sequencing project: providing services to taxonomists for standard genome sequencing and annotation.</title>
        <authorList>
            <consortium name="The Broad Institute Genomics Platform"/>
            <consortium name="The Broad Institute Genome Sequencing Center for Infectious Disease"/>
            <person name="Wu L."/>
            <person name="Ma J."/>
        </authorList>
    </citation>
    <scope>NUCLEOTIDE SEQUENCE [LARGE SCALE GENOMIC DNA]</scope>
    <source>
        <strain evidence="6">JCM 31486</strain>
    </source>
</reference>
<organism evidence="5 6">
    <name type="scientific">Kibdelosporangium lantanae</name>
    <dbReference type="NCBI Taxonomy" id="1497396"/>
    <lineage>
        <taxon>Bacteria</taxon>
        <taxon>Bacillati</taxon>
        <taxon>Actinomycetota</taxon>
        <taxon>Actinomycetes</taxon>
        <taxon>Pseudonocardiales</taxon>
        <taxon>Pseudonocardiaceae</taxon>
        <taxon>Kibdelosporangium</taxon>
    </lineage>
</organism>
<proteinExistence type="predicted"/>
<gene>
    <name evidence="5" type="ORF">ACFQ1S_13105</name>
</gene>
<dbReference type="Gene3D" id="1.20.120.530">
    <property type="entry name" value="GntR ligand-binding domain-like"/>
    <property type="match status" value="1"/>
</dbReference>
<dbReference type="Proteomes" id="UP001597045">
    <property type="component" value="Unassembled WGS sequence"/>
</dbReference>
<evidence type="ECO:0000313" key="5">
    <source>
        <dbReference type="EMBL" id="MFD1046427.1"/>
    </source>
</evidence>
<protein>
    <submittedName>
        <fullName evidence="5">GntR family transcriptional regulator</fullName>
    </submittedName>
</protein>
<evidence type="ECO:0000259" key="4">
    <source>
        <dbReference type="Pfam" id="PF07729"/>
    </source>
</evidence>